<dbReference type="GeneID" id="89938004"/>
<sequence>MRWDYKVFSTAVLAGVLGFPLASASVGAQQPYSLVERRQTTAACSDGSTIKSLWQVTELNVTYTGNELVRPGNASFTITNNLTNTTERVRCTLRANYLCEVSGTLGNDSLHLWLQINLDVATFTLNQSVACSNEGSTQSAYAIGTAELYLTCLEPYIDEDMSCYAEGGADGFADGVVTLQSPSGMATRHIPTQNKGQLSKKKDVKSSHERTLPRNPFGARRRLPVAPVMLEEE</sequence>
<keyword evidence="3" id="KW-1185">Reference proteome</keyword>
<evidence type="ECO:0000256" key="1">
    <source>
        <dbReference type="SAM" id="MobiDB-lite"/>
    </source>
</evidence>
<name>A0AAN6T919_9PEZI</name>
<feature type="compositionally biased region" description="Polar residues" evidence="1">
    <location>
        <begin position="185"/>
        <end position="197"/>
    </location>
</feature>
<feature type="compositionally biased region" description="Basic and acidic residues" evidence="1">
    <location>
        <begin position="200"/>
        <end position="212"/>
    </location>
</feature>
<dbReference type="Proteomes" id="UP001302812">
    <property type="component" value="Unassembled WGS sequence"/>
</dbReference>
<protein>
    <submittedName>
        <fullName evidence="2">Uncharacterized protein</fullName>
    </submittedName>
</protein>
<dbReference type="RefSeq" id="XP_064666109.1">
    <property type="nucleotide sequence ID" value="XM_064813879.1"/>
</dbReference>
<dbReference type="AlphaFoldDB" id="A0AAN6T919"/>
<reference evidence="2" key="1">
    <citation type="journal article" date="2023" name="Mol. Phylogenet. Evol.">
        <title>Genome-scale phylogeny and comparative genomics of the fungal order Sordariales.</title>
        <authorList>
            <person name="Hensen N."/>
            <person name="Bonometti L."/>
            <person name="Westerberg I."/>
            <person name="Brannstrom I.O."/>
            <person name="Guillou S."/>
            <person name="Cros-Aarteil S."/>
            <person name="Calhoun S."/>
            <person name="Haridas S."/>
            <person name="Kuo A."/>
            <person name="Mondo S."/>
            <person name="Pangilinan J."/>
            <person name="Riley R."/>
            <person name="LaButti K."/>
            <person name="Andreopoulos B."/>
            <person name="Lipzen A."/>
            <person name="Chen C."/>
            <person name="Yan M."/>
            <person name="Daum C."/>
            <person name="Ng V."/>
            <person name="Clum A."/>
            <person name="Steindorff A."/>
            <person name="Ohm R.A."/>
            <person name="Martin F."/>
            <person name="Silar P."/>
            <person name="Natvig D.O."/>
            <person name="Lalanne C."/>
            <person name="Gautier V."/>
            <person name="Ament-Velasquez S.L."/>
            <person name="Kruys A."/>
            <person name="Hutchinson M.I."/>
            <person name="Powell A.J."/>
            <person name="Barry K."/>
            <person name="Miller A.N."/>
            <person name="Grigoriev I.V."/>
            <person name="Debuchy R."/>
            <person name="Gladieux P."/>
            <person name="Hiltunen Thoren M."/>
            <person name="Johannesson H."/>
        </authorList>
    </citation>
    <scope>NUCLEOTIDE SEQUENCE</scope>
    <source>
        <strain evidence="2">CBS 508.74</strain>
    </source>
</reference>
<feature type="region of interest" description="Disordered" evidence="1">
    <location>
        <begin position="185"/>
        <end position="233"/>
    </location>
</feature>
<reference evidence="2" key="2">
    <citation type="submission" date="2023-05" db="EMBL/GenBank/DDBJ databases">
        <authorList>
            <consortium name="Lawrence Berkeley National Laboratory"/>
            <person name="Steindorff A."/>
            <person name="Hensen N."/>
            <person name="Bonometti L."/>
            <person name="Westerberg I."/>
            <person name="Brannstrom I.O."/>
            <person name="Guillou S."/>
            <person name="Cros-Aarteil S."/>
            <person name="Calhoun S."/>
            <person name="Haridas S."/>
            <person name="Kuo A."/>
            <person name="Mondo S."/>
            <person name="Pangilinan J."/>
            <person name="Riley R."/>
            <person name="Labutti K."/>
            <person name="Andreopoulos B."/>
            <person name="Lipzen A."/>
            <person name="Chen C."/>
            <person name="Yanf M."/>
            <person name="Daum C."/>
            <person name="Ng V."/>
            <person name="Clum A."/>
            <person name="Ohm R."/>
            <person name="Martin F."/>
            <person name="Silar P."/>
            <person name="Natvig D."/>
            <person name="Lalanne C."/>
            <person name="Gautier V."/>
            <person name="Ament-Velasquez S.L."/>
            <person name="Kruys A."/>
            <person name="Hutchinson M.I."/>
            <person name="Powell A.J."/>
            <person name="Barry K."/>
            <person name="Miller A.N."/>
            <person name="Grigoriev I.V."/>
            <person name="Debuchy R."/>
            <person name="Gladieux P."/>
            <person name="Thoren M.H."/>
            <person name="Johannesson H."/>
        </authorList>
    </citation>
    <scope>NUCLEOTIDE SEQUENCE</scope>
    <source>
        <strain evidence="2">CBS 508.74</strain>
    </source>
</reference>
<gene>
    <name evidence="2" type="ORF">N656DRAFT_771702</name>
</gene>
<evidence type="ECO:0000313" key="2">
    <source>
        <dbReference type="EMBL" id="KAK4108539.1"/>
    </source>
</evidence>
<comment type="caution">
    <text evidence="2">The sequence shown here is derived from an EMBL/GenBank/DDBJ whole genome shotgun (WGS) entry which is preliminary data.</text>
</comment>
<evidence type="ECO:0000313" key="3">
    <source>
        <dbReference type="Proteomes" id="UP001302812"/>
    </source>
</evidence>
<dbReference type="EMBL" id="MU853362">
    <property type="protein sequence ID" value="KAK4108539.1"/>
    <property type="molecule type" value="Genomic_DNA"/>
</dbReference>
<proteinExistence type="predicted"/>
<organism evidence="2 3">
    <name type="scientific">Canariomyces notabilis</name>
    <dbReference type="NCBI Taxonomy" id="2074819"/>
    <lineage>
        <taxon>Eukaryota</taxon>
        <taxon>Fungi</taxon>
        <taxon>Dikarya</taxon>
        <taxon>Ascomycota</taxon>
        <taxon>Pezizomycotina</taxon>
        <taxon>Sordariomycetes</taxon>
        <taxon>Sordariomycetidae</taxon>
        <taxon>Sordariales</taxon>
        <taxon>Chaetomiaceae</taxon>
        <taxon>Canariomyces</taxon>
    </lineage>
</organism>
<accession>A0AAN6T919</accession>